<gene>
    <name evidence="1" type="ORF">LCGC14_0776320</name>
</gene>
<reference evidence="1" key="1">
    <citation type="journal article" date="2015" name="Nature">
        <title>Complex archaea that bridge the gap between prokaryotes and eukaryotes.</title>
        <authorList>
            <person name="Spang A."/>
            <person name="Saw J.H."/>
            <person name="Jorgensen S.L."/>
            <person name="Zaremba-Niedzwiedzka K."/>
            <person name="Martijn J."/>
            <person name="Lind A.E."/>
            <person name="van Eijk R."/>
            <person name="Schleper C."/>
            <person name="Guy L."/>
            <person name="Ettema T.J."/>
        </authorList>
    </citation>
    <scope>NUCLEOTIDE SEQUENCE</scope>
</reference>
<name>A0A0F9Q104_9ZZZZ</name>
<accession>A0A0F9Q104</accession>
<sequence length="80" mass="8921">MASRKKTPPNARPDIFDVVTGVTEDDLERTDARIAETVERMKDLRVQEALLMLQREAQGVQLNGVNTKVATATFSYNLEG</sequence>
<dbReference type="AlphaFoldDB" id="A0A0F9Q104"/>
<dbReference type="EMBL" id="LAZR01001985">
    <property type="protein sequence ID" value="KKN36149.1"/>
    <property type="molecule type" value="Genomic_DNA"/>
</dbReference>
<evidence type="ECO:0000313" key="1">
    <source>
        <dbReference type="EMBL" id="KKN36149.1"/>
    </source>
</evidence>
<organism evidence="1">
    <name type="scientific">marine sediment metagenome</name>
    <dbReference type="NCBI Taxonomy" id="412755"/>
    <lineage>
        <taxon>unclassified sequences</taxon>
        <taxon>metagenomes</taxon>
        <taxon>ecological metagenomes</taxon>
    </lineage>
</organism>
<protein>
    <submittedName>
        <fullName evidence="1">Uncharacterized protein</fullName>
    </submittedName>
</protein>
<comment type="caution">
    <text evidence="1">The sequence shown here is derived from an EMBL/GenBank/DDBJ whole genome shotgun (WGS) entry which is preliminary data.</text>
</comment>
<proteinExistence type="predicted"/>